<organism evidence="2 3">
    <name type="scientific">Blumeria hordei</name>
    <name type="common">Barley powdery mildew</name>
    <name type="synonym">Blumeria graminis f. sp. hordei</name>
    <dbReference type="NCBI Taxonomy" id="2867405"/>
    <lineage>
        <taxon>Eukaryota</taxon>
        <taxon>Fungi</taxon>
        <taxon>Dikarya</taxon>
        <taxon>Ascomycota</taxon>
        <taxon>Pezizomycotina</taxon>
        <taxon>Leotiomycetes</taxon>
        <taxon>Erysiphales</taxon>
        <taxon>Erysiphaceae</taxon>
        <taxon>Blumeria</taxon>
    </lineage>
</organism>
<name>A0A383V093_BLUHO</name>
<dbReference type="Proteomes" id="UP000275772">
    <property type="component" value="Unassembled WGS sequence"/>
</dbReference>
<protein>
    <submittedName>
        <fullName evidence="2">Uncharacterized protein</fullName>
    </submittedName>
</protein>
<proteinExistence type="predicted"/>
<gene>
    <name evidence="2" type="ORF">BLGHR1_15741</name>
</gene>
<dbReference type="VEuPathDB" id="FungiDB:BLGHR1_15741"/>
<feature type="chain" id="PRO_5016723415" evidence="1">
    <location>
        <begin position="18"/>
        <end position="59"/>
    </location>
</feature>
<evidence type="ECO:0000313" key="3">
    <source>
        <dbReference type="Proteomes" id="UP000275772"/>
    </source>
</evidence>
<evidence type="ECO:0000313" key="2">
    <source>
        <dbReference type="EMBL" id="SZF04942.1"/>
    </source>
</evidence>
<reference evidence="2 3" key="1">
    <citation type="submission" date="2017-11" db="EMBL/GenBank/DDBJ databases">
        <authorList>
            <person name="Kracher B."/>
        </authorList>
    </citation>
    <scope>NUCLEOTIDE SEQUENCE [LARGE SCALE GENOMIC DNA]</scope>
    <source>
        <strain evidence="2 3">RACE1</strain>
    </source>
</reference>
<sequence length="59" mass="6734">MRLGWIFVGCALTLSRTRVNPSVTWGSNEHCLGLYHHLNHLQQENSAVVLHPIWSVKLI</sequence>
<feature type="signal peptide" evidence="1">
    <location>
        <begin position="1"/>
        <end position="17"/>
    </location>
</feature>
<dbReference type="EMBL" id="UNSH01000070">
    <property type="protein sequence ID" value="SZF04942.1"/>
    <property type="molecule type" value="Genomic_DNA"/>
</dbReference>
<dbReference type="AlphaFoldDB" id="A0A383V093"/>
<evidence type="ECO:0000256" key="1">
    <source>
        <dbReference type="SAM" id="SignalP"/>
    </source>
</evidence>
<accession>A0A383V093</accession>
<keyword evidence="1" id="KW-0732">Signal</keyword>